<dbReference type="EC" id="2.4.99.17" evidence="10 13"/>
<evidence type="ECO:0000256" key="4">
    <source>
        <dbReference type="ARBA" id="ARBA00022490"/>
    </source>
</evidence>
<evidence type="ECO:0000256" key="13">
    <source>
        <dbReference type="HAMAP-Rule" id="MF_00113"/>
    </source>
</evidence>
<comment type="function">
    <text evidence="13">Transfers and isomerizes the ribose moiety from AdoMet to the 7-aminomethyl group of 7-deazaguanine (preQ1-tRNA) to give epoxyqueuosine (oQ-tRNA).</text>
</comment>
<evidence type="ECO:0000313" key="14">
    <source>
        <dbReference type="EMBL" id="MST54449.1"/>
    </source>
</evidence>
<comment type="pathway">
    <text evidence="2 13">tRNA modification; tRNA-queuosine biosynthesis.</text>
</comment>
<evidence type="ECO:0000256" key="5">
    <source>
        <dbReference type="ARBA" id="ARBA00022679"/>
    </source>
</evidence>
<comment type="similarity">
    <text evidence="9 13">Belongs to the QueA family.</text>
</comment>
<keyword evidence="15" id="KW-1185">Reference proteome</keyword>
<dbReference type="InterPro" id="IPR042118">
    <property type="entry name" value="QueA_dom1"/>
</dbReference>
<evidence type="ECO:0000256" key="9">
    <source>
        <dbReference type="ARBA" id="ARBA00061210"/>
    </source>
</evidence>
<dbReference type="RefSeq" id="WP_154527598.1">
    <property type="nucleotide sequence ID" value="NZ_VUNH01000001.1"/>
</dbReference>
<evidence type="ECO:0000256" key="8">
    <source>
        <dbReference type="ARBA" id="ARBA00052751"/>
    </source>
</evidence>
<comment type="catalytic activity">
    <reaction evidence="8 13">
        <text>7-aminomethyl-7-carbaguanosine(34) in tRNA + S-adenosyl-L-methionine = epoxyqueuosine(34) in tRNA + adenine + L-methionine + 2 H(+)</text>
        <dbReference type="Rhea" id="RHEA:32155"/>
        <dbReference type="Rhea" id="RHEA-COMP:10342"/>
        <dbReference type="Rhea" id="RHEA-COMP:18582"/>
        <dbReference type="ChEBI" id="CHEBI:15378"/>
        <dbReference type="ChEBI" id="CHEBI:16708"/>
        <dbReference type="ChEBI" id="CHEBI:57844"/>
        <dbReference type="ChEBI" id="CHEBI:59789"/>
        <dbReference type="ChEBI" id="CHEBI:82833"/>
        <dbReference type="ChEBI" id="CHEBI:194443"/>
        <dbReference type="EC" id="2.4.99.17"/>
    </reaction>
</comment>
<comment type="subcellular location">
    <subcellularLocation>
        <location evidence="1 13">Cytoplasm</location>
    </subcellularLocation>
</comment>
<dbReference type="Gene3D" id="2.40.10.240">
    <property type="entry name" value="QueA-like"/>
    <property type="match status" value="1"/>
</dbReference>
<evidence type="ECO:0000256" key="10">
    <source>
        <dbReference type="ARBA" id="ARBA00066503"/>
    </source>
</evidence>
<sequence>MTQCNFFDINTYDYELPPELIAQKPAQPRDRCRLLAVRRADGELFHQRFHDILQWLRPGDVLVRNDTRVMAARVEGVKVNGSAHVEVLLLRPEDDGEKCWEALVRPGRKLPEGARVRLDGDVVVTIGAVKSEDGVRRVIFPADCDVRALAEANGSMPLPPYIHERSSRPEDYQTVYAKDPRSAAAPTAGLHFTRDLLRKVADCGVTIADITLEVGLGTFRPVKTEDIRRHHMHAERCLVSQDAYDKIVMAKKNGGRVVALGTTVVRTLEGMAATSAGLHPGMLETDLFIYPGFEYKVVDALITNFHLPKSTLMMLVAAFAGYDLTMKAYAEAVKERYRFFSFGDAMMIV</sequence>
<dbReference type="FunFam" id="3.40.1780.10:FF:000001">
    <property type="entry name" value="S-adenosylmethionine:tRNA ribosyltransferase-isomerase"/>
    <property type="match status" value="1"/>
</dbReference>
<evidence type="ECO:0000256" key="7">
    <source>
        <dbReference type="ARBA" id="ARBA00022785"/>
    </source>
</evidence>
<dbReference type="InterPro" id="IPR042119">
    <property type="entry name" value="QueA_dom2"/>
</dbReference>
<evidence type="ECO:0000313" key="15">
    <source>
        <dbReference type="Proteomes" id="UP000473699"/>
    </source>
</evidence>
<protein>
    <recommendedName>
        <fullName evidence="11 13">S-adenosylmethionine:tRNA ribosyltransferase-isomerase</fullName>
        <ecNumber evidence="10 13">2.4.99.17</ecNumber>
    </recommendedName>
    <alternativeName>
        <fullName evidence="12 13">Queuosine biosynthesis protein QueA</fullName>
    </alternativeName>
</protein>
<evidence type="ECO:0000256" key="2">
    <source>
        <dbReference type="ARBA" id="ARBA00004691"/>
    </source>
</evidence>
<dbReference type="Gene3D" id="3.40.1780.10">
    <property type="entry name" value="QueA-like"/>
    <property type="match status" value="2"/>
</dbReference>
<evidence type="ECO:0000256" key="3">
    <source>
        <dbReference type="ARBA" id="ARBA00011245"/>
    </source>
</evidence>
<keyword evidence="14" id="KW-0413">Isomerase</keyword>
<dbReference type="NCBIfam" id="TIGR00113">
    <property type="entry name" value="queA"/>
    <property type="match status" value="1"/>
</dbReference>
<dbReference type="PANTHER" id="PTHR30307:SF0">
    <property type="entry name" value="S-ADENOSYLMETHIONINE:TRNA RIBOSYLTRANSFERASE-ISOMERASE"/>
    <property type="match status" value="1"/>
</dbReference>
<organism evidence="14 15">
    <name type="scientific">Pyramidobacter porci</name>
    <dbReference type="NCBI Taxonomy" id="2605789"/>
    <lineage>
        <taxon>Bacteria</taxon>
        <taxon>Thermotogati</taxon>
        <taxon>Synergistota</taxon>
        <taxon>Synergistia</taxon>
        <taxon>Synergistales</taxon>
        <taxon>Dethiosulfovibrionaceae</taxon>
        <taxon>Pyramidobacter</taxon>
    </lineage>
</organism>
<evidence type="ECO:0000256" key="11">
    <source>
        <dbReference type="ARBA" id="ARBA00069325"/>
    </source>
</evidence>
<evidence type="ECO:0000256" key="6">
    <source>
        <dbReference type="ARBA" id="ARBA00022691"/>
    </source>
</evidence>
<keyword evidence="6 13" id="KW-0949">S-adenosyl-L-methionine</keyword>
<dbReference type="PANTHER" id="PTHR30307">
    <property type="entry name" value="S-ADENOSYLMETHIONINE:TRNA RIBOSYLTRANSFERASE-ISOMERASE"/>
    <property type="match status" value="1"/>
</dbReference>
<gene>
    <name evidence="13 14" type="primary">queA</name>
    <name evidence="14" type="ORF">FYJ74_00035</name>
</gene>
<keyword evidence="14" id="KW-0328">Glycosyltransferase</keyword>
<keyword evidence="7 13" id="KW-0671">Queuosine biosynthesis</keyword>
<accession>A0A6L5Y833</accession>
<comment type="subunit">
    <text evidence="3 13">Monomer.</text>
</comment>
<dbReference type="NCBIfam" id="NF001140">
    <property type="entry name" value="PRK00147.1"/>
    <property type="match status" value="1"/>
</dbReference>
<dbReference type="SUPFAM" id="SSF111337">
    <property type="entry name" value="QueA-like"/>
    <property type="match status" value="1"/>
</dbReference>
<reference evidence="14 15" key="1">
    <citation type="submission" date="2019-08" db="EMBL/GenBank/DDBJ databases">
        <title>In-depth cultivation of the pig gut microbiome towards novel bacterial diversity and tailored functional studies.</title>
        <authorList>
            <person name="Wylensek D."/>
            <person name="Hitch T.C.A."/>
            <person name="Clavel T."/>
        </authorList>
    </citation>
    <scope>NUCLEOTIDE SEQUENCE [LARGE SCALE GENOMIC DNA]</scope>
    <source>
        <strain evidence="14 15">SM-530-WT-4B</strain>
    </source>
</reference>
<keyword evidence="5 13" id="KW-0808">Transferase</keyword>
<dbReference type="EMBL" id="VUNH01000001">
    <property type="protein sequence ID" value="MST54449.1"/>
    <property type="molecule type" value="Genomic_DNA"/>
</dbReference>
<evidence type="ECO:0000256" key="1">
    <source>
        <dbReference type="ARBA" id="ARBA00004496"/>
    </source>
</evidence>
<dbReference type="Pfam" id="PF02547">
    <property type="entry name" value="Queuosine_synth"/>
    <property type="match status" value="1"/>
</dbReference>
<dbReference type="InterPro" id="IPR003699">
    <property type="entry name" value="QueA"/>
</dbReference>
<dbReference type="GO" id="GO:0051075">
    <property type="term" value="F:S-adenosylmethionine:tRNA ribosyltransferase-isomerase activity"/>
    <property type="evidence" value="ECO:0007669"/>
    <property type="project" value="UniProtKB-EC"/>
</dbReference>
<dbReference type="GO" id="GO:0005737">
    <property type="term" value="C:cytoplasm"/>
    <property type="evidence" value="ECO:0007669"/>
    <property type="project" value="UniProtKB-SubCell"/>
</dbReference>
<dbReference type="Proteomes" id="UP000473699">
    <property type="component" value="Unassembled WGS sequence"/>
</dbReference>
<dbReference type="HAMAP" id="MF_00113">
    <property type="entry name" value="QueA"/>
    <property type="match status" value="1"/>
</dbReference>
<comment type="caution">
    <text evidence="14">The sequence shown here is derived from an EMBL/GenBank/DDBJ whole genome shotgun (WGS) entry which is preliminary data.</text>
</comment>
<dbReference type="GO" id="GO:0008616">
    <property type="term" value="P:tRNA queuosine(34) biosynthetic process"/>
    <property type="evidence" value="ECO:0007669"/>
    <property type="project" value="UniProtKB-UniRule"/>
</dbReference>
<evidence type="ECO:0000256" key="12">
    <source>
        <dbReference type="ARBA" id="ARBA00076160"/>
    </source>
</evidence>
<dbReference type="UniPathway" id="UPA00392"/>
<dbReference type="AlphaFoldDB" id="A0A6L5Y833"/>
<name>A0A6L5Y833_9BACT</name>
<dbReference type="InterPro" id="IPR036100">
    <property type="entry name" value="QueA_sf"/>
</dbReference>
<keyword evidence="4 13" id="KW-0963">Cytoplasm</keyword>
<proteinExistence type="inferred from homology"/>